<dbReference type="Proteomes" id="UP001055439">
    <property type="component" value="Chromosome 3"/>
</dbReference>
<keyword evidence="2" id="KW-1185">Reference proteome</keyword>
<dbReference type="PANTHER" id="PTHR34563:SF6">
    <property type="entry name" value="OS08G0416800 PROTEIN"/>
    <property type="match status" value="1"/>
</dbReference>
<reference evidence="1" key="1">
    <citation type="submission" date="2022-05" db="EMBL/GenBank/DDBJ databases">
        <title>The Musa troglodytarum L. genome provides insights into the mechanism of non-climacteric behaviour and enrichment of carotenoids.</title>
        <authorList>
            <person name="Wang J."/>
        </authorList>
    </citation>
    <scope>NUCLEOTIDE SEQUENCE</scope>
    <source>
        <tissue evidence="1">Leaf</tissue>
    </source>
</reference>
<dbReference type="OrthoDB" id="691078at2759"/>
<dbReference type="AlphaFoldDB" id="A0A9E7FDH8"/>
<dbReference type="PANTHER" id="PTHR34563">
    <property type="entry name" value="BNACNNG33880D PROTEIN"/>
    <property type="match status" value="1"/>
</dbReference>
<name>A0A9E7FDH8_9LILI</name>
<sequence>MMINSKACFSKHSQWPPESFRLAGLESLCCSIFPWMSEIDPYTSMMRDPKACFSKHSQWPPESFRLAGLESLCCSVFPSLDRSDHCSYNYTCIKNPQAASTSTLHHSHTSCSLRENTGKMVVMGHQLEKLVGSLKAKLKSLKGKKPYDKMGKTESMRVEIKSKRAQKLIAKNLKMADSMGNKSYAF</sequence>
<accession>A0A9E7FDH8</accession>
<dbReference type="EMBL" id="CP097505">
    <property type="protein sequence ID" value="URD92316.1"/>
    <property type="molecule type" value="Genomic_DNA"/>
</dbReference>
<protein>
    <submittedName>
        <fullName evidence="1">Uncharacterized protein</fullName>
    </submittedName>
</protein>
<organism evidence="1 2">
    <name type="scientific">Musa troglodytarum</name>
    <name type="common">fe'i banana</name>
    <dbReference type="NCBI Taxonomy" id="320322"/>
    <lineage>
        <taxon>Eukaryota</taxon>
        <taxon>Viridiplantae</taxon>
        <taxon>Streptophyta</taxon>
        <taxon>Embryophyta</taxon>
        <taxon>Tracheophyta</taxon>
        <taxon>Spermatophyta</taxon>
        <taxon>Magnoliopsida</taxon>
        <taxon>Liliopsida</taxon>
        <taxon>Zingiberales</taxon>
        <taxon>Musaceae</taxon>
        <taxon>Musa</taxon>
    </lineage>
</organism>
<proteinExistence type="predicted"/>
<evidence type="ECO:0000313" key="1">
    <source>
        <dbReference type="EMBL" id="URD92316.1"/>
    </source>
</evidence>
<evidence type="ECO:0000313" key="2">
    <source>
        <dbReference type="Proteomes" id="UP001055439"/>
    </source>
</evidence>
<gene>
    <name evidence="1" type="ORF">MUK42_00961</name>
</gene>